<organism evidence="4 5">
    <name type="scientific">Monosporascus ibericus</name>
    <dbReference type="NCBI Taxonomy" id="155417"/>
    <lineage>
        <taxon>Eukaryota</taxon>
        <taxon>Fungi</taxon>
        <taxon>Dikarya</taxon>
        <taxon>Ascomycota</taxon>
        <taxon>Pezizomycotina</taxon>
        <taxon>Sordariomycetes</taxon>
        <taxon>Xylariomycetidae</taxon>
        <taxon>Xylariales</taxon>
        <taxon>Xylariales incertae sedis</taxon>
        <taxon>Monosporascus</taxon>
    </lineage>
</organism>
<feature type="compositionally biased region" description="Low complexity" evidence="1">
    <location>
        <begin position="240"/>
        <end position="250"/>
    </location>
</feature>
<keyword evidence="5" id="KW-1185">Reference proteome</keyword>
<reference evidence="4 5" key="1">
    <citation type="submission" date="2018-06" db="EMBL/GenBank/DDBJ databases">
        <title>Complete Genomes of Monosporascus.</title>
        <authorList>
            <person name="Robinson A.J."/>
            <person name="Natvig D.O."/>
        </authorList>
    </citation>
    <scope>NUCLEOTIDE SEQUENCE [LARGE SCALE GENOMIC DNA]</scope>
    <source>
        <strain evidence="4 5">CBS 110550</strain>
    </source>
</reference>
<feature type="compositionally biased region" description="Low complexity" evidence="1">
    <location>
        <begin position="173"/>
        <end position="189"/>
    </location>
</feature>
<dbReference type="PROSITE" id="PS51938">
    <property type="entry name" value="SUZ_C"/>
    <property type="match status" value="1"/>
</dbReference>
<dbReference type="OrthoDB" id="5422283at2759"/>
<evidence type="ECO:0000259" key="3">
    <source>
        <dbReference type="PROSITE" id="PS51938"/>
    </source>
</evidence>
<feature type="region of interest" description="Disordered" evidence="1">
    <location>
        <begin position="1"/>
        <end position="310"/>
    </location>
</feature>
<evidence type="ECO:0000313" key="5">
    <source>
        <dbReference type="Proteomes" id="UP000293360"/>
    </source>
</evidence>
<feature type="compositionally biased region" description="Basic and acidic residues" evidence="1">
    <location>
        <begin position="42"/>
        <end position="58"/>
    </location>
</feature>
<feature type="compositionally biased region" description="Basic and acidic residues" evidence="1">
    <location>
        <begin position="133"/>
        <end position="155"/>
    </location>
</feature>
<feature type="domain" description="SUZ-C" evidence="3">
    <location>
        <begin position="259"/>
        <end position="304"/>
    </location>
</feature>
<dbReference type="InterPro" id="IPR024771">
    <property type="entry name" value="SUZ"/>
</dbReference>
<dbReference type="STRING" id="155417.A0A4V1XAX0"/>
<gene>
    <name evidence="4" type="ORF">DL764_004609</name>
</gene>
<proteinExistence type="predicted"/>
<evidence type="ECO:0000313" key="4">
    <source>
        <dbReference type="EMBL" id="RYP04219.1"/>
    </source>
</evidence>
<feature type="domain" description="SUZ" evidence="2">
    <location>
        <begin position="78"/>
        <end position="162"/>
    </location>
</feature>
<dbReference type="AlphaFoldDB" id="A0A4V1XAX0"/>
<feature type="compositionally biased region" description="Low complexity" evidence="1">
    <location>
        <begin position="80"/>
        <end position="99"/>
    </location>
</feature>
<accession>A0A4V1XAX0</accession>
<feature type="compositionally biased region" description="Gly residues" evidence="1">
    <location>
        <begin position="190"/>
        <end position="221"/>
    </location>
</feature>
<dbReference type="PROSITE" id="PS51673">
    <property type="entry name" value="SUZ"/>
    <property type="match status" value="1"/>
</dbReference>
<name>A0A4V1XAX0_9PEZI</name>
<evidence type="ECO:0000256" key="1">
    <source>
        <dbReference type="SAM" id="MobiDB-lite"/>
    </source>
</evidence>
<feature type="compositionally biased region" description="Basic and acidic residues" evidence="1">
    <location>
        <begin position="225"/>
        <end position="236"/>
    </location>
</feature>
<dbReference type="InterPro" id="IPR024642">
    <property type="entry name" value="SUZ-C"/>
</dbReference>
<feature type="compositionally biased region" description="Basic and acidic residues" evidence="1">
    <location>
        <begin position="20"/>
        <end position="33"/>
    </location>
</feature>
<dbReference type="Proteomes" id="UP000293360">
    <property type="component" value="Unassembled WGS sequence"/>
</dbReference>
<comment type="caution">
    <text evidence="4">The sequence shown here is derived from an EMBL/GenBank/DDBJ whole genome shotgun (WGS) entry which is preliminary data.</text>
</comment>
<protein>
    <submittedName>
        <fullName evidence="4">Uncharacterized protein</fullName>
    </submittedName>
</protein>
<dbReference type="EMBL" id="QJNU01000220">
    <property type="protein sequence ID" value="RYP04219.1"/>
    <property type="molecule type" value="Genomic_DNA"/>
</dbReference>
<evidence type="ECO:0000259" key="2">
    <source>
        <dbReference type="PROSITE" id="PS51673"/>
    </source>
</evidence>
<sequence length="310" mass="32823">MVKKTTKLPDAWEDDDWETQADKAATEGPRDEPEQPAAPLTKAERLAQHAELNRKLWESAESPQPAFHQYLPPSTVTGGPASSFTAPPPATLTTAFKPAVMVLSRRPAQKKSAEEEDDEEEARRKAAQQLSPEEIRAKQQREREEKQRRYDEARAKIFGTASRPDPNSGANPGQSSGASTPSRSSTPPRGGDGGGASLLGGGGGGRGRGGGGRGRGKGGGAGHHRNNDSSRGEGGHAHSPRPSSQSSGGRELYDPNYSPKPGYQFERRGGGASLSGRSTPREEDQVLRAPRGPDGSGRGFGFAKRGTRGS</sequence>